<evidence type="ECO:0000259" key="5">
    <source>
        <dbReference type="PROSITE" id="PS51462"/>
    </source>
</evidence>
<dbReference type="PRINTS" id="PR00502">
    <property type="entry name" value="NUDIXFAMILY"/>
</dbReference>
<evidence type="ECO:0000256" key="1">
    <source>
        <dbReference type="ARBA" id="ARBA00001936"/>
    </source>
</evidence>
<dbReference type="CDD" id="cd03671">
    <property type="entry name" value="NUDIX_Ap4A_hydrolase_plant_like"/>
    <property type="match status" value="1"/>
</dbReference>
<comment type="cofactor">
    <cofactor evidence="4">
        <name>a divalent metal cation</name>
        <dbReference type="ChEBI" id="CHEBI:60240"/>
    </cofactor>
</comment>
<dbReference type="NCBIfam" id="NF001934">
    <property type="entry name" value="PRK00714.1-1"/>
    <property type="match status" value="1"/>
</dbReference>
<dbReference type="PROSITE" id="PS00893">
    <property type="entry name" value="NUDIX_BOX"/>
    <property type="match status" value="1"/>
</dbReference>
<dbReference type="Gene3D" id="3.90.79.10">
    <property type="entry name" value="Nucleoside Triphosphate Pyrophosphohydrolase"/>
    <property type="match status" value="1"/>
</dbReference>
<dbReference type="NCBIfam" id="NF001937">
    <property type="entry name" value="PRK00714.1-4"/>
    <property type="match status" value="1"/>
</dbReference>
<dbReference type="InterPro" id="IPR020084">
    <property type="entry name" value="NUDIX_hydrolase_CS"/>
</dbReference>
<proteinExistence type="inferred from homology"/>
<dbReference type="EC" id="3.6.1.-" evidence="4"/>
<comment type="function">
    <text evidence="4">Accelerates the degradation of transcripts by removing pyrophosphate from the 5'-end of triphosphorylated RNA, leading to a more labile monophosphorylated state that can stimulate subsequent ribonuclease cleavage.</text>
</comment>
<dbReference type="InterPro" id="IPR020476">
    <property type="entry name" value="Nudix_hydrolase"/>
</dbReference>
<comment type="caution">
    <text evidence="6">The sequence shown here is derived from an EMBL/GenBank/DDBJ whole genome shotgun (WGS) entry which is preliminary data.</text>
</comment>
<feature type="domain" description="Nudix hydrolase" evidence="5">
    <location>
        <begin position="16"/>
        <end position="159"/>
    </location>
</feature>
<comment type="similarity">
    <text evidence="4">Belongs to the Nudix hydrolase family. RppH subfamily.</text>
</comment>
<comment type="cofactor">
    <cofactor evidence="1">
        <name>Mn(2+)</name>
        <dbReference type="ChEBI" id="CHEBI:29035"/>
    </cofactor>
</comment>
<dbReference type="AlphaFoldDB" id="A0A7V2WUX2"/>
<accession>A0A7V2WUX2</accession>
<evidence type="ECO:0000313" key="6">
    <source>
        <dbReference type="EMBL" id="HFC92224.1"/>
    </source>
</evidence>
<evidence type="ECO:0000256" key="4">
    <source>
        <dbReference type="HAMAP-Rule" id="MF_00298"/>
    </source>
</evidence>
<organism evidence="6">
    <name type="scientific">Leucothrix mucor</name>
    <dbReference type="NCBI Taxonomy" id="45248"/>
    <lineage>
        <taxon>Bacteria</taxon>
        <taxon>Pseudomonadati</taxon>
        <taxon>Pseudomonadota</taxon>
        <taxon>Gammaproteobacteria</taxon>
        <taxon>Thiotrichales</taxon>
        <taxon>Thiotrichaceae</taxon>
        <taxon>Leucothrix</taxon>
    </lineage>
</organism>
<dbReference type="SUPFAM" id="SSF55811">
    <property type="entry name" value="Nudix"/>
    <property type="match status" value="1"/>
</dbReference>
<dbReference type="InterPro" id="IPR022927">
    <property type="entry name" value="RppH"/>
</dbReference>
<dbReference type="NCBIfam" id="NF001938">
    <property type="entry name" value="PRK00714.1-5"/>
    <property type="match status" value="1"/>
</dbReference>
<reference evidence="6" key="1">
    <citation type="journal article" date="2020" name="mSystems">
        <title>Genome- and Community-Level Interaction Insights into Carbon Utilization and Element Cycling Functions of Hydrothermarchaeota in Hydrothermal Sediment.</title>
        <authorList>
            <person name="Zhou Z."/>
            <person name="Liu Y."/>
            <person name="Xu W."/>
            <person name="Pan J."/>
            <person name="Luo Z.H."/>
            <person name="Li M."/>
        </authorList>
    </citation>
    <scope>NUCLEOTIDE SEQUENCE [LARGE SCALE GENOMIC DNA]</scope>
    <source>
        <strain evidence="6">HyVt-493</strain>
    </source>
</reference>
<name>A0A7V2WUX2_LEUMU</name>
<dbReference type="GO" id="GO:0006402">
    <property type="term" value="P:mRNA catabolic process"/>
    <property type="evidence" value="ECO:0007669"/>
    <property type="project" value="TreeGrafter"/>
</dbReference>
<feature type="short sequence motif" description="Nudix box" evidence="4">
    <location>
        <begin position="48"/>
        <end position="69"/>
    </location>
</feature>
<dbReference type="PANTHER" id="PTHR23114:SF17">
    <property type="entry name" value="M7GPPPN-MRNA HYDROLASE"/>
    <property type="match status" value="1"/>
</dbReference>
<dbReference type="PROSITE" id="PS51462">
    <property type="entry name" value="NUDIX"/>
    <property type="match status" value="1"/>
</dbReference>
<dbReference type="HAMAP" id="MF_00298">
    <property type="entry name" value="Nudix_RppH"/>
    <property type="match status" value="1"/>
</dbReference>
<dbReference type="FunFam" id="3.90.79.10:FF:000001">
    <property type="entry name" value="RNA pyrophosphohydrolase"/>
    <property type="match status" value="1"/>
</dbReference>
<dbReference type="PANTHER" id="PTHR23114">
    <property type="entry name" value="M7GPPPN-MRNA HYDROLASE"/>
    <property type="match status" value="1"/>
</dbReference>
<gene>
    <name evidence="4" type="primary">rppH</name>
    <name evidence="4" type="synonym">nudH</name>
    <name evidence="6" type="ORF">ENJ51_05360</name>
</gene>
<dbReference type="GO" id="GO:0034353">
    <property type="term" value="F:mRNA 5'-diphosphatase activity"/>
    <property type="evidence" value="ECO:0007669"/>
    <property type="project" value="TreeGrafter"/>
</dbReference>
<evidence type="ECO:0000256" key="3">
    <source>
        <dbReference type="ARBA" id="ARBA00022801"/>
    </source>
</evidence>
<dbReference type="InterPro" id="IPR000086">
    <property type="entry name" value="NUDIX_hydrolase_dom"/>
</dbReference>
<protein>
    <recommendedName>
        <fullName evidence="4">RNA pyrophosphohydrolase</fullName>
        <ecNumber evidence="4">3.6.1.-</ecNumber>
    </recommendedName>
    <alternativeName>
        <fullName evidence="4">(Di)nucleoside polyphosphate hydrolase</fullName>
    </alternativeName>
</protein>
<sequence length="177" mass="20991">MKKIILWRSIVIDKDGFRANVGIILANCDGDVFWGKRIGQSSWQFPQGGIDKGETPLEAMYRELHEETGLQEKHVEVIGCTQNWLRYRLPKHMIRRRSSPTCIGQKQRWFLLRLTCSDNSVNLRATDLPEFDGWRWVDYSYPAKEVVYFKQQVYERAMSELEPLLQKILKKKRHLHR</sequence>
<comment type="cofactor">
    <cofactor evidence="2">
        <name>Mg(2+)</name>
        <dbReference type="ChEBI" id="CHEBI:18420"/>
    </cofactor>
</comment>
<dbReference type="Proteomes" id="UP000885750">
    <property type="component" value="Unassembled WGS sequence"/>
</dbReference>
<keyword evidence="3 4" id="KW-0378">Hydrolase</keyword>
<dbReference type="InterPro" id="IPR015797">
    <property type="entry name" value="NUDIX_hydrolase-like_dom_sf"/>
</dbReference>
<dbReference type="Pfam" id="PF00293">
    <property type="entry name" value="NUDIX"/>
    <property type="match status" value="1"/>
</dbReference>
<dbReference type="EMBL" id="DRMS01000202">
    <property type="protein sequence ID" value="HFC92224.1"/>
    <property type="molecule type" value="Genomic_DNA"/>
</dbReference>
<dbReference type="GO" id="GO:0005737">
    <property type="term" value="C:cytoplasm"/>
    <property type="evidence" value="ECO:0007669"/>
    <property type="project" value="TreeGrafter"/>
</dbReference>
<evidence type="ECO:0000256" key="2">
    <source>
        <dbReference type="ARBA" id="ARBA00001946"/>
    </source>
</evidence>